<dbReference type="AlphaFoldDB" id="A0A8G0LF00"/>
<gene>
    <name evidence="1" type="ORF">H0G86_006606</name>
</gene>
<dbReference type="EMBL" id="CP075866">
    <property type="protein sequence ID" value="QYS99477.1"/>
    <property type="molecule type" value="Genomic_DNA"/>
</dbReference>
<protein>
    <submittedName>
        <fullName evidence="1">Uncharacterized protein</fullName>
    </submittedName>
</protein>
<accession>A0A8G0LF00</accession>
<sequence length="129" mass="14744">MPTCTAPAIGLLRRYPVNPIRDRGKMNKFQPYIFWMSQSPFQTHTHQLIMPSSVHESVMLLLTRDSIVCTRKCNRQNHRLKSLSCVRLPFKGVKASAPCRDQRLEIQNLAHSTIGTETQGLTSIFPIPR</sequence>
<organism evidence="1 2">
    <name type="scientific">Trichoderma simmonsii</name>
    <dbReference type="NCBI Taxonomy" id="1491479"/>
    <lineage>
        <taxon>Eukaryota</taxon>
        <taxon>Fungi</taxon>
        <taxon>Dikarya</taxon>
        <taxon>Ascomycota</taxon>
        <taxon>Pezizomycotina</taxon>
        <taxon>Sordariomycetes</taxon>
        <taxon>Hypocreomycetidae</taxon>
        <taxon>Hypocreales</taxon>
        <taxon>Hypocreaceae</taxon>
        <taxon>Trichoderma</taxon>
    </lineage>
</organism>
<evidence type="ECO:0000313" key="1">
    <source>
        <dbReference type="EMBL" id="QYS99477.1"/>
    </source>
</evidence>
<name>A0A8G0LF00_9HYPO</name>
<dbReference type="Proteomes" id="UP000826661">
    <property type="component" value="Chromosome III"/>
</dbReference>
<proteinExistence type="predicted"/>
<keyword evidence="2" id="KW-1185">Reference proteome</keyword>
<evidence type="ECO:0000313" key="2">
    <source>
        <dbReference type="Proteomes" id="UP000826661"/>
    </source>
</evidence>
<reference evidence="1 2" key="1">
    <citation type="journal article" date="2021" name="BMC Genomics">
        <title>Telomere-to-telomere genome assembly of asparaginase-producing Trichoderma simmonsii.</title>
        <authorList>
            <person name="Chung D."/>
            <person name="Kwon Y.M."/>
            <person name="Yang Y."/>
        </authorList>
    </citation>
    <scope>NUCLEOTIDE SEQUENCE [LARGE SCALE GENOMIC DNA]</scope>
    <source>
        <strain evidence="1 2">GH-Sj1</strain>
    </source>
</reference>